<protein>
    <submittedName>
        <fullName evidence="3">Collagen alpha-5(VI) chain</fullName>
    </submittedName>
</protein>
<dbReference type="PANTHER" id="PTHR24023:SF1112">
    <property type="entry name" value="COL_CUTICLE_N DOMAIN-CONTAINING PROTEIN-RELATED"/>
    <property type="match status" value="1"/>
</dbReference>
<dbReference type="SUPFAM" id="SSF49899">
    <property type="entry name" value="Concanavalin A-like lectins/glucanases"/>
    <property type="match status" value="1"/>
</dbReference>
<keyword evidence="3" id="KW-0176">Collagen</keyword>
<evidence type="ECO:0000313" key="4">
    <source>
        <dbReference type="Proteomes" id="UP001174909"/>
    </source>
</evidence>
<reference evidence="3" key="1">
    <citation type="submission" date="2023-03" db="EMBL/GenBank/DDBJ databases">
        <authorList>
            <person name="Steffen K."/>
            <person name="Cardenas P."/>
        </authorList>
    </citation>
    <scope>NUCLEOTIDE SEQUENCE</scope>
</reference>
<keyword evidence="4" id="KW-1185">Reference proteome</keyword>
<dbReference type="PANTHER" id="PTHR24023">
    <property type="entry name" value="COLLAGEN ALPHA"/>
    <property type="match status" value="1"/>
</dbReference>
<evidence type="ECO:0000256" key="2">
    <source>
        <dbReference type="SAM" id="SignalP"/>
    </source>
</evidence>
<name>A0AA35XB65_GEOBA</name>
<feature type="compositionally biased region" description="Basic and acidic residues" evidence="1">
    <location>
        <begin position="285"/>
        <end position="295"/>
    </location>
</feature>
<evidence type="ECO:0000256" key="1">
    <source>
        <dbReference type="SAM" id="MobiDB-lite"/>
    </source>
</evidence>
<feature type="chain" id="PRO_5041255725" evidence="2">
    <location>
        <begin position="30"/>
        <end position="295"/>
    </location>
</feature>
<dbReference type="Proteomes" id="UP001174909">
    <property type="component" value="Unassembled WGS sequence"/>
</dbReference>
<proteinExistence type="predicted"/>
<feature type="signal peptide" evidence="2">
    <location>
        <begin position="1"/>
        <end position="29"/>
    </location>
</feature>
<dbReference type="Gene3D" id="2.60.120.200">
    <property type="match status" value="1"/>
</dbReference>
<dbReference type="Pfam" id="PF01391">
    <property type="entry name" value="Collagen"/>
    <property type="match status" value="1"/>
</dbReference>
<accession>A0AA35XB65</accession>
<dbReference type="InterPro" id="IPR008160">
    <property type="entry name" value="Collagen"/>
</dbReference>
<gene>
    <name evidence="3" type="ORF">GBAR_LOCUS25458</name>
</gene>
<dbReference type="EMBL" id="CASHTH010003524">
    <property type="protein sequence ID" value="CAI8046046.1"/>
    <property type="molecule type" value="Genomic_DNA"/>
</dbReference>
<comment type="caution">
    <text evidence="3">The sequence shown here is derived from an EMBL/GenBank/DDBJ whole genome shotgun (WGS) entry which is preliminary data.</text>
</comment>
<keyword evidence="2" id="KW-0732">Signal</keyword>
<dbReference type="GO" id="GO:0005587">
    <property type="term" value="C:collagen type IV trimer"/>
    <property type="evidence" value="ECO:0007669"/>
    <property type="project" value="TreeGrafter"/>
</dbReference>
<dbReference type="GO" id="GO:0005615">
    <property type="term" value="C:extracellular space"/>
    <property type="evidence" value="ECO:0007669"/>
    <property type="project" value="TreeGrafter"/>
</dbReference>
<dbReference type="GO" id="GO:0030020">
    <property type="term" value="F:extracellular matrix structural constituent conferring tensile strength"/>
    <property type="evidence" value="ECO:0007669"/>
    <property type="project" value="TreeGrafter"/>
</dbReference>
<organism evidence="3 4">
    <name type="scientific">Geodia barretti</name>
    <name type="common">Barrett's horny sponge</name>
    <dbReference type="NCBI Taxonomy" id="519541"/>
    <lineage>
        <taxon>Eukaryota</taxon>
        <taxon>Metazoa</taxon>
        <taxon>Porifera</taxon>
        <taxon>Demospongiae</taxon>
        <taxon>Heteroscleromorpha</taxon>
        <taxon>Tetractinellida</taxon>
        <taxon>Astrophorina</taxon>
        <taxon>Geodiidae</taxon>
        <taxon>Geodia</taxon>
    </lineage>
</organism>
<evidence type="ECO:0000313" key="3">
    <source>
        <dbReference type="EMBL" id="CAI8046046.1"/>
    </source>
</evidence>
<feature type="non-terminal residue" evidence="3">
    <location>
        <position position="1"/>
    </location>
</feature>
<dbReference type="InterPro" id="IPR050149">
    <property type="entry name" value="Collagen_superfamily"/>
</dbReference>
<sequence length="295" mass="30727">MGLPSALPYPLLVGTLLLTLHHFSVQVAAFELVTIDTLDSVGLRDNPSGNGATVTTGPEGADDAYILSRSLTGDANSDAWATVFSHFPREFSLGLSYRKETVTTTNLFSLFDGLTLLLTVDVVRTDDRTDLVVLLPGGETVTEPIVVNDEGFHSIILKLEGDFLSVYVNCSLDSFLKLRSTPDNITATSTTDFSLFDAGYVVHSAVVSNDRNAVTEFCPHVLPGITGPAGAQGRPGQKGESGKNGTDGRVGPPGPKGDVGPVGPNGEGGEKGMIGDTGPSGDPGEEGRKGVPGDL</sequence>
<dbReference type="GO" id="GO:0030198">
    <property type="term" value="P:extracellular matrix organization"/>
    <property type="evidence" value="ECO:0007669"/>
    <property type="project" value="TreeGrafter"/>
</dbReference>
<dbReference type="InterPro" id="IPR013320">
    <property type="entry name" value="ConA-like_dom_sf"/>
</dbReference>
<feature type="region of interest" description="Disordered" evidence="1">
    <location>
        <begin position="225"/>
        <end position="295"/>
    </location>
</feature>
<dbReference type="AlphaFoldDB" id="A0AA35XB65"/>